<keyword evidence="1" id="KW-0175">Coiled coil</keyword>
<dbReference type="InterPro" id="IPR003121">
    <property type="entry name" value="SWIB_MDM2_domain"/>
</dbReference>
<dbReference type="Gene3D" id="1.10.245.10">
    <property type="entry name" value="SWIB/MDM2 domain"/>
    <property type="match status" value="1"/>
</dbReference>
<evidence type="ECO:0000313" key="5">
    <source>
        <dbReference type="Proteomes" id="UP000444721"/>
    </source>
</evidence>
<dbReference type="OMA" id="RISMDPL"/>
<name>A0A6A5BMT2_NAEFO</name>
<dbReference type="PROSITE" id="PS51925">
    <property type="entry name" value="SWIB_MDM2"/>
    <property type="match status" value="1"/>
</dbReference>
<organism evidence="4 5">
    <name type="scientific">Naegleria fowleri</name>
    <name type="common">Brain eating amoeba</name>
    <dbReference type="NCBI Taxonomy" id="5763"/>
    <lineage>
        <taxon>Eukaryota</taxon>
        <taxon>Discoba</taxon>
        <taxon>Heterolobosea</taxon>
        <taxon>Tetramitia</taxon>
        <taxon>Eutetramitia</taxon>
        <taxon>Vahlkampfiidae</taxon>
        <taxon>Naegleria</taxon>
    </lineage>
</organism>
<accession>A0A6A5BMT2</accession>
<sequence>MPPRSSSREKSKENTNVGGALRSSGDESSLIEKQQQYIELLENELKSLKQHFDRTMEKIFSNPLFGSGRMMTNGLSSLLSSSAATTTTQPVGTANEKKKRTREKSHEEESEESESESSEEEKQQQETSSRKSRLRHDKKSSLMDLESDEETIVDNVFQMDFWNQQVSRIAKIKKSKLPHVSTPQEGTKFTIGGMDVKKTKKAAVKKQSELENEPEEIIEALPLQYFQAPVTVTESLAKLIGDDSKQRSFKKDEVYKLVWQYIHKNNRFDEQHHVLLNDDLKTALRIDDSNKKTLLSIDDLNYLVMRQIINETIAKNSIAAFKIKN</sequence>
<feature type="compositionally biased region" description="Acidic residues" evidence="2">
    <location>
        <begin position="108"/>
        <end position="119"/>
    </location>
</feature>
<comment type="caution">
    <text evidence="4">The sequence shown here is derived from an EMBL/GenBank/DDBJ whole genome shotgun (WGS) entry which is preliminary data.</text>
</comment>
<dbReference type="Proteomes" id="UP000444721">
    <property type="component" value="Unassembled WGS sequence"/>
</dbReference>
<proteinExistence type="predicted"/>
<dbReference type="AlphaFoldDB" id="A0A6A5BMT2"/>
<dbReference type="VEuPathDB" id="AmoebaDB:FDP41_004921"/>
<dbReference type="VEuPathDB" id="AmoebaDB:NfTy_086280"/>
<evidence type="ECO:0000256" key="2">
    <source>
        <dbReference type="SAM" id="MobiDB-lite"/>
    </source>
</evidence>
<dbReference type="EMBL" id="VFQX01000041">
    <property type="protein sequence ID" value="KAF0976246.1"/>
    <property type="molecule type" value="Genomic_DNA"/>
</dbReference>
<reference evidence="4 5" key="1">
    <citation type="journal article" date="2019" name="Sci. Rep.">
        <title>Nanopore sequencing improves the draft genome of the human pathogenic amoeba Naegleria fowleri.</title>
        <authorList>
            <person name="Liechti N."/>
            <person name="Schurch N."/>
            <person name="Bruggmann R."/>
            <person name="Wittwer M."/>
        </authorList>
    </citation>
    <scope>NUCLEOTIDE SEQUENCE [LARGE SCALE GENOMIC DNA]</scope>
    <source>
        <strain evidence="4 5">ATCC 30894</strain>
    </source>
</reference>
<feature type="domain" description="DM2" evidence="3">
    <location>
        <begin position="225"/>
        <end position="310"/>
    </location>
</feature>
<evidence type="ECO:0000313" key="4">
    <source>
        <dbReference type="EMBL" id="KAF0976246.1"/>
    </source>
</evidence>
<feature type="region of interest" description="Disordered" evidence="2">
    <location>
        <begin position="1"/>
        <end position="31"/>
    </location>
</feature>
<dbReference type="InterPro" id="IPR036885">
    <property type="entry name" value="SWIB_MDM2_dom_sf"/>
</dbReference>
<feature type="compositionally biased region" description="Basic and acidic residues" evidence="2">
    <location>
        <begin position="1"/>
        <end position="13"/>
    </location>
</feature>
<dbReference type="VEuPathDB" id="AmoebaDB:NF0096250"/>
<dbReference type="SUPFAM" id="SSF47592">
    <property type="entry name" value="SWIB/MDM2 domain"/>
    <property type="match status" value="1"/>
</dbReference>
<gene>
    <name evidence="4" type="ORF">FDP41_004921</name>
</gene>
<feature type="compositionally biased region" description="Low complexity" evidence="2">
    <location>
        <begin position="75"/>
        <end position="88"/>
    </location>
</feature>
<feature type="region of interest" description="Disordered" evidence="2">
    <location>
        <begin position="62"/>
        <end position="143"/>
    </location>
</feature>
<protein>
    <recommendedName>
        <fullName evidence="3">DM2 domain-containing protein</fullName>
    </recommendedName>
</protein>
<dbReference type="GeneID" id="68112139"/>
<dbReference type="OrthoDB" id="10466875at2759"/>
<evidence type="ECO:0000259" key="3">
    <source>
        <dbReference type="PROSITE" id="PS51925"/>
    </source>
</evidence>
<dbReference type="RefSeq" id="XP_044560959.1">
    <property type="nucleotide sequence ID" value="XM_044708389.1"/>
</dbReference>
<evidence type="ECO:0000256" key="1">
    <source>
        <dbReference type="SAM" id="Coils"/>
    </source>
</evidence>
<feature type="coiled-coil region" evidence="1">
    <location>
        <begin position="31"/>
        <end position="58"/>
    </location>
</feature>
<keyword evidence="5" id="KW-1185">Reference proteome</keyword>